<dbReference type="PROSITE" id="PS50111">
    <property type="entry name" value="CHEMOTAXIS_TRANSDUC_2"/>
    <property type="match status" value="1"/>
</dbReference>
<name>A0A8J7K148_9NEIS</name>
<accession>A0A8J7K148</accession>
<protein>
    <submittedName>
        <fullName evidence="5">Chemotaxis protein</fullName>
    </submittedName>
</protein>
<evidence type="ECO:0000259" key="4">
    <source>
        <dbReference type="PROSITE" id="PS50111"/>
    </source>
</evidence>
<proteinExistence type="predicted"/>
<dbReference type="PANTHER" id="PTHR32089">
    <property type="entry name" value="METHYL-ACCEPTING CHEMOTAXIS PROTEIN MCPB"/>
    <property type="match status" value="1"/>
</dbReference>
<dbReference type="AlphaFoldDB" id="A0A8J7K148"/>
<evidence type="ECO:0000256" key="2">
    <source>
        <dbReference type="PROSITE-ProRule" id="PRU00284"/>
    </source>
</evidence>
<dbReference type="PANTHER" id="PTHR32089:SF112">
    <property type="entry name" value="LYSOZYME-LIKE PROTEIN-RELATED"/>
    <property type="match status" value="1"/>
</dbReference>
<dbReference type="Proteomes" id="UP000604481">
    <property type="component" value="Unassembled WGS sequence"/>
</dbReference>
<evidence type="ECO:0000313" key="6">
    <source>
        <dbReference type="Proteomes" id="UP000604481"/>
    </source>
</evidence>
<organism evidence="5 6">
    <name type="scientific">Chitinilyticum piscinae</name>
    <dbReference type="NCBI Taxonomy" id="2866724"/>
    <lineage>
        <taxon>Bacteria</taxon>
        <taxon>Pseudomonadati</taxon>
        <taxon>Pseudomonadota</taxon>
        <taxon>Betaproteobacteria</taxon>
        <taxon>Neisseriales</taxon>
        <taxon>Chitinibacteraceae</taxon>
        <taxon>Chitinilyticum</taxon>
    </lineage>
</organism>
<dbReference type="InterPro" id="IPR004089">
    <property type="entry name" value="MCPsignal_dom"/>
</dbReference>
<feature type="compositionally biased region" description="Low complexity" evidence="3">
    <location>
        <begin position="28"/>
        <end position="46"/>
    </location>
</feature>
<feature type="domain" description="Methyl-accepting transducer" evidence="4">
    <location>
        <begin position="59"/>
        <end position="268"/>
    </location>
</feature>
<evidence type="ECO:0000256" key="1">
    <source>
        <dbReference type="ARBA" id="ARBA00023224"/>
    </source>
</evidence>
<dbReference type="SMART" id="SM00283">
    <property type="entry name" value="MA"/>
    <property type="match status" value="1"/>
</dbReference>
<gene>
    <name evidence="5" type="ORF">INR99_02135</name>
</gene>
<comment type="caution">
    <text evidence="5">The sequence shown here is derived from an EMBL/GenBank/DDBJ whole genome shotgun (WGS) entry which is preliminary data.</text>
</comment>
<dbReference type="GO" id="GO:0016020">
    <property type="term" value="C:membrane"/>
    <property type="evidence" value="ECO:0007669"/>
    <property type="project" value="InterPro"/>
</dbReference>
<dbReference type="EMBL" id="JADFUA010000001">
    <property type="protein sequence ID" value="MBE9608137.1"/>
    <property type="molecule type" value="Genomic_DNA"/>
</dbReference>
<evidence type="ECO:0000313" key="5">
    <source>
        <dbReference type="EMBL" id="MBE9608137.1"/>
    </source>
</evidence>
<sequence length="269" mass="29531">MFFGNKQKLQDLEAQLRALEADKKRLEQQNQQLQSQQHQLESQLSSLRHDAASYQSGRQALQDFSHTFQEAQDGIAGLADKLKEEKRCAQAVTRVSSDNSSTIADIASNLQGLSTTAAESVSQVERLDAQSEQISGIVQLIKEIADQTNLLALNAAIEAARAGEQGRGFAVVADEVRKLAERTSSATKDITNLVGSIRSETQAVKSEMEKLALQTAEYSEKGNTAARDMELLIEVSREMEELIAGNASRSEQEVSHIEQLAQRFGSLLR</sequence>
<dbReference type="Gene3D" id="1.10.287.950">
    <property type="entry name" value="Methyl-accepting chemotaxis protein"/>
    <property type="match status" value="1"/>
</dbReference>
<dbReference type="Pfam" id="PF00015">
    <property type="entry name" value="MCPsignal"/>
    <property type="match status" value="1"/>
</dbReference>
<keyword evidence="6" id="KW-1185">Reference proteome</keyword>
<keyword evidence="1 2" id="KW-0807">Transducer</keyword>
<evidence type="ECO:0000256" key="3">
    <source>
        <dbReference type="SAM" id="MobiDB-lite"/>
    </source>
</evidence>
<reference evidence="5 6" key="1">
    <citation type="submission" date="2020-10" db="EMBL/GenBank/DDBJ databases">
        <title>The genome sequence of Chitinilyticum litopenaei 4Y14.</title>
        <authorList>
            <person name="Liu Y."/>
        </authorList>
    </citation>
    <scope>NUCLEOTIDE SEQUENCE [LARGE SCALE GENOMIC DNA]</scope>
    <source>
        <strain evidence="5 6">4Y14</strain>
    </source>
</reference>
<dbReference type="SUPFAM" id="SSF58104">
    <property type="entry name" value="Methyl-accepting chemotaxis protein (MCP) signaling domain"/>
    <property type="match status" value="1"/>
</dbReference>
<feature type="region of interest" description="Disordered" evidence="3">
    <location>
        <begin position="27"/>
        <end position="52"/>
    </location>
</feature>
<dbReference type="GO" id="GO:0007165">
    <property type="term" value="P:signal transduction"/>
    <property type="evidence" value="ECO:0007669"/>
    <property type="project" value="UniProtKB-KW"/>
</dbReference>